<name>A0A6V7VDG5_MELEN</name>
<dbReference type="PANTHER" id="PTHR12555">
    <property type="entry name" value="UBIQUITIN FUSION DEGRADATON PROTEIN 1"/>
    <property type="match status" value="1"/>
</dbReference>
<dbReference type="Gene3D" id="3.10.330.10">
    <property type="match status" value="1"/>
</dbReference>
<dbReference type="OrthoDB" id="422728at2759"/>
<dbReference type="Gene3D" id="2.40.40.50">
    <property type="entry name" value="Ubiquitin fusion degradation protein UFD1, N-terminal domain"/>
    <property type="match status" value="1"/>
</dbReference>
<dbReference type="PANTHER" id="PTHR12555:SF13">
    <property type="entry name" value="UBIQUITIN RECOGNITION FACTOR IN ER-ASSOCIATED DEGRADATION PROTEIN 1"/>
    <property type="match status" value="1"/>
</dbReference>
<dbReference type="Pfam" id="PF03152">
    <property type="entry name" value="UFD1_N1"/>
    <property type="match status" value="1"/>
</dbReference>
<dbReference type="InterPro" id="IPR042299">
    <property type="entry name" value="Ufd1-like_Nn"/>
</dbReference>
<comment type="caution">
    <text evidence="6">The sequence shown here is derived from an EMBL/GenBank/DDBJ whole genome shotgun (WGS) entry which is preliminary data.</text>
</comment>
<evidence type="ECO:0000256" key="2">
    <source>
        <dbReference type="ARBA" id="ARBA00022786"/>
    </source>
</evidence>
<evidence type="ECO:0000259" key="5">
    <source>
        <dbReference type="Pfam" id="PF24842"/>
    </source>
</evidence>
<reference evidence="6 7" key="1">
    <citation type="submission" date="2020-08" db="EMBL/GenBank/DDBJ databases">
        <authorList>
            <person name="Koutsovoulos G."/>
            <person name="Danchin GJ E."/>
        </authorList>
    </citation>
    <scope>NUCLEOTIDE SEQUENCE [LARGE SCALE GENOMIC DNA]</scope>
</reference>
<evidence type="ECO:0000313" key="6">
    <source>
        <dbReference type="EMBL" id="CAD2172957.1"/>
    </source>
</evidence>
<keyword evidence="2" id="KW-0833">Ubl conjugation pathway</keyword>
<dbReference type="AlphaFoldDB" id="A0A6V7VDG5"/>
<sequence>MLSPSFECVSVNSQPTERANSTYIQPQPTALAEYVIGGFQPNAVREYEVSEYVVGQAGNTTNNDNTRTATTAVTESTTVVAVAVPAPSTNKPSTSNATTSSSTRHGHRSTSAHPHRHSHRHSSHRRSRSAEAHNPSIFSPAELIEEVEDEDEELLRHARMVWPKVPPFLRCYSMEKHPKLSRSAIRDAVYGGKVRKTWRTRNFEFRKFCEISSFVDFAKFRVSKFLTKFRINFVFLQISLPPSFTHILPFLYGLFKLKVVQYKITPVEQPLEGIDPYPSKVYCGVLDYEAPEDQCYLPPWMMQQLDLADGYPVWIQYVRPELKTATFARFKPILSKRVLSIINDENIKKVRHVLEVQLSKYQCLSVGDEIAIEYNKDEIRFLVTALEPTTSAKITNCDLKVDFDDYKLLTETAIFDEHKMEPEIDEDYKPGQLTFMRREGYKAHKLVKEMEKLSNTDNNPKPKDNDVKKSGFSGKGFKLGKKPK</sequence>
<dbReference type="EMBL" id="CAJEWN010000209">
    <property type="protein sequence ID" value="CAD2172957.1"/>
    <property type="molecule type" value="Genomic_DNA"/>
</dbReference>
<accession>A0A6V7VDG5</accession>
<gene>
    <name evidence="6" type="ORF">MENT_LOCUS24534</name>
</gene>
<evidence type="ECO:0000313" key="7">
    <source>
        <dbReference type="Proteomes" id="UP000580250"/>
    </source>
</evidence>
<evidence type="ECO:0000256" key="3">
    <source>
        <dbReference type="SAM" id="MobiDB-lite"/>
    </source>
</evidence>
<organism evidence="6 7">
    <name type="scientific">Meloidogyne enterolobii</name>
    <name type="common">Root-knot nematode worm</name>
    <name type="synonym">Meloidogyne mayaguensis</name>
    <dbReference type="NCBI Taxonomy" id="390850"/>
    <lineage>
        <taxon>Eukaryota</taxon>
        <taxon>Metazoa</taxon>
        <taxon>Ecdysozoa</taxon>
        <taxon>Nematoda</taxon>
        <taxon>Chromadorea</taxon>
        <taxon>Rhabditida</taxon>
        <taxon>Tylenchina</taxon>
        <taxon>Tylenchomorpha</taxon>
        <taxon>Tylenchoidea</taxon>
        <taxon>Meloidogynidae</taxon>
        <taxon>Meloidogyninae</taxon>
        <taxon>Meloidogyne</taxon>
    </lineage>
</organism>
<evidence type="ECO:0000259" key="4">
    <source>
        <dbReference type="Pfam" id="PF03152"/>
    </source>
</evidence>
<protein>
    <submittedName>
        <fullName evidence="6">Uncharacterized protein</fullName>
    </submittedName>
</protein>
<dbReference type="Proteomes" id="UP000580250">
    <property type="component" value="Unassembled WGS sequence"/>
</dbReference>
<comment type="similarity">
    <text evidence="1">Belongs to the UFD1 family.</text>
</comment>
<dbReference type="GO" id="GO:0031593">
    <property type="term" value="F:polyubiquitin modification-dependent protein binding"/>
    <property type="evidence" value="ECO:0007669"/>
    <property type="project" value="TreeGrafter"/>
</dbReference>
<dbReference type="InterPro" id="IPR055417">
    <property type="entry name" value="UFD1_N1"/>
</dbReference>
<dbReference type="GO" id="GO:0036503">
    <property type="term" value="P:ERAD pathway"/>
    <property type="evidence" value="ECO:0007669"/>
    <property type="project" value="TreeGrafter"/>
</dbReference>
<dbReference type="InterPro" id="IPR055418">
    <property type="entry name" value="UFD1_N2"/>
</dbReference>
<dbReference type="GO" id="GO:0034098">
    <property type="term" value="C:VCP-NPL4-UFD1 AAA ATPase complex"/>
    <property type="evidence" value="ECO:0007669"/>
    <property type="project" value="TreeGrafter"/>
</dbReference>
<evidence type="ECO:0000256" key="1">
    <source>
        <dbReference type="ARBA" id="ARBA00006043"/>
    </source>
</evidence>
<feature type="region of interest" description="Disordered" evidence="3">
    <location>
        <begin position="83"/>
        <end position="135"/>
    </location>
</feature>
<feature type="domain" description="Ubiquitin fusion degradation protein UFD1 N-terminal subdomain 2" evidence="5">
    <location>
        <begin position="346"/>
        <end position="404"/>
    </location>
</feature>
<feature type="compositionally biased region" description="Basic and acidic residues" evidence="3">
    <location>
        <begin position="447"/>
        <end position="469"/>
    </location>
</feature>
<feature type="compositionally biased region" description="Low complexity" evidence="3">
    <location>
        <begin position="83"/>
        <end position="103"/>
    </location>
</feature>
<dbReference type="InterPro" id="IPR004854">
    <property type="entry name" value="Ufd1-like"/>
</dbReference>
<feature type="domain" description="Ubiquitin fusion degradation protein UFD1 N-terminal subdomain 1" evidence="4">
    <location>
        <begin position="273"/>
        <end position="319"/>
    </location>
</feature>
<proteinExistence type="inferred from homology"/>
<dbReference type="Pfam" id="PF24842">
    <property type="entry name" value="UFD1_N2"/>
    <property type="match status" value="1"/>
</dbReference>
<feature type="compositionally biased region" description="Basic residues" evidence="3">
    <location>
        <begin position="104"/>
        <end position="127"/>
    </location>
</feature>
<dbReference type="GO" id="GO:0006511">
    <property type="term" value="P:ubiquitin-dependent protein catabolic process"/>
    <property type="evidence" value="ECO:0007669"/>
    <property type="project" value="InterPro"/>
</dbReference>
<feature type="region of interest" description="Disordered" evidence="3">
    <location>
        <begin position="447"/>
        <end position="484"/>
    </location>
</feature>